<name>A0A8B6GXG5_MYTGA</name>
<dbReference type="Gene3D" id="3.90.1140.10">
    <property type="entry name" value="Cyclic phosphodiesterase"/>
    <property type="match status" value="1"/>
</dbReference>
<evidence type="ECO:0008006" key="3">
    <source>
        <dbReference type="Google" id="ProtNLM"/>
    </source>
</evidence>
<dbReference type="Proteomes" id="UP000596742">
    <property type="component" value="Unassembled WGS sequence"/>
</dbReference>
<dbReference type="EMBL" id="UYJE01009170">
    <property type="protein sequence ID" value="VDI70732.1"/>
    <property type="molecule type" value="Genomic_DNA"/>
</dbReference>
<evidence type="ECO:0000313" key="2">
    <source>
        <dbReference type="Proteomes" id="UP000596742"/>
    </source>
</evidence>
<evidence type="ECO:0000313" key="1">
    <source>
        <dbReference type="EMBL" id="VDI70732.1"/>
    </source>
</evidence>
<dbReference type="AlphaFoldDB" id="A0A8B6GXG5"/>
<dbReference type="SUPFAM" id="SSF55144">
    <property type="entry name" value="LigT-like"/>
    <property type="match status" value="1"/>
</dbReference>
<dbReference type="OrthoDB" id="10001238at2759"/>
<dbReference type="InterPro" id="IPR009097">
    <property type="entry name" value="Cyclic_Pdiesterase"/>
</dbReference>
<protein>
    <recommendedName>
        <fullName evidence="3">DUF1868 domain-containing protein</fullName>
    </recommendedName>
</protein>
<reference evidence="1" key="1">
    <citation type="submission" date="2018-11" db="EMBL/GenBank/DDBJ databases">
        <authorList>
            <person name="Alioto T."/>
            <person name="Alioto T."/>
        </authorList>
    </citation>
    <scope>NUCLEOTIDE SEQUENCE</scope>
</reference>
<keyword evidence="2" id="KW-1185">Reference proteome</keyword>
<comment type="caution">
    <text evidence="1">The sequence shown here is derived from an EMBL/GenBank/DDBJ whole genome shotgun (WGS) entry which is preliminary data.</text>
</comment>
<accession>A0A8B6GXG5</accession>
<sequence length="230" mass="26929">MYVNVYPDVKRHKTVKIDKIDELGNYIPFLAYSIISMADITPKLIELYKVFNSSPISKYYKPLNYTTYHMTVYNMWNQREKLYPYQIDQSGRAPKSRESDTMNGVMNPAFLKISNKIEEFKDLNEIQVSISKIKRTSTGIVMDVQLTSSVQIGKIKSLRSWCADNFYNRDAKLKFHISLGYLYRKVDEDLTQPIYKLEEWIKENIPVIVVRRPTPTIFLSMENFHSAILG</sequence>
<proteinExistence type="predicted"/>
<organism evidence="1 2">
    <name type="scientific">Mytilus galloprovincialis</name>
    <name type="common">Mediterranean mussel</name>
    <dbReference type="NCBI Taxonomy" id="29158"/>
    <lineage>
        <taxon>Eukaryota</taxon>
        <taxon>Metazoa</taxon>
        <taxon>Spiralia</taxon>
        <taxon>Lophotrochozoa</taxon>
        <taxon>Mollusca</taxon>
        <taxon>Bivalvia</taxon>
        <taxon>Autobranchia</taxon>
        <taxon>Pteriomorphia</taxon>
        <taxon>Mytilida</taxon>
        <taxon>Mytiloidea</taxon>
        <taxon>Mytilidae</taxon>
        <taxon>Mytilinae</taxon>
        <taxon>Mytilus</taxon>
    </lineage>
</organism>
<gene>
    <name evidence="1" type="ORF">MGAL_10B064808</name>
</gene>